<gene>
    <name evidence="1" type="ORF">TR51_25585</name>
</gene>
<dbReference type="PATRIC" id="fig|2064.6.peg.5439"/>
<dbReference type="Proteomes" id="UP000032066">
    <property type="component" value="Unassembled WGS sequence"/>
</dbReference>
<dbReference type="STRING" id="2064.TR51_25585"/>
<keyword evidence="2" id="KW-1185">Reference proteome</keyword>
<dbReference type="OrthoDB" id="3398267at2"/>
<organism evidence="1 2">
    <name type="scientific">Kitasatospora griseola</name>
    <name type="common">Streptomyces griseolosporeus</name>
    <dbReference type="NCBI Taxonomy" id="2064"/>
    <lineage>
        <taxon>Bacteria</taxon>
        <taxon>Bacillati</taxon>
        <taxon>Actinomycetota</taxon>
        <taxon>Actinomycetes</taxon>
        <taxon>Kitasatosporales</taxon>
        <taxon>Streptomycetaceae</taxon>
        <taxon>Kitasatospora</taxon>
    </lineage>
</organism>
<dbReference type="EMBL" id="JXZB01000004">
    <property type="protein sequence ID" value="KIQ62414.1"/>
    <property type="molecule type" value="Genomic_DNA"/>
</dbReference>
<evidence type="ECO:0008006" key="3">
    <source>
        <dbReference type="Google" id="ProtNLM"/>
    </source>
</evidence>
<comment type="caution">
    <text evidence="1">The sequence shown here is derived from an EMBL/GenBank/DDBJ whole genome shotgun (WGS) entry which is preliminary data.</text>
</comment>
<dbReference type="AlphaFoldDB" id="A0A0D0PIT7"/>
<proteinExistence type="predicted"/>
<reference evidence="1 2" key="1">
    <citation type="submission" date="2015-02" db="EMBL/GenBank/DDBJ databases">
        <title>Draft genome sequence of Kitasatospora griseola MF730-N6, a bafilomycin, terpentecin and satosporin producer.</title>
        <authorList>
            <person name="Arens J.C."/>
            <person name="Haltli B."/>
            <person name="Kerr R.G."/>
        </authorList>
    </citation>
    <scope>NUCLEOTIDE SEQUENCE [LARGE SCALE GENOMIC DNA]</scope>
    <source>
        <strain evidence="1 2">MF730-N6</strain>
    </source>
</reference>
<sequence length="272" mass="30588">MGARVSTVQRSGSRFYVNQETKETVPGVTSIIGMLPKPFLTQWAAKMTAEAAVDNLPAVTAIADGDRAGAIDFLKGAHWRYTRSRASIGSEAHDMFERMIRGEYVSSRYLPDAMRPYHGHFAEFLDTVQPELIRAEDVAWSDRYKYAGSFDALLRIKDDDGTPTVVMADWKTSKDTYPEVALQMCAYGYADWIIDPDGNREPMPHVDAAAVLHITDDKWAFKPVRFDDAVFDVFVHLRQIFDWDKELSKTVLGKPFAQGGAKRLVTGTERRA</sequence>
<accession>A0A0D0PIT7</accession>
<evidence type="ECO:0000313" key="2">
    <source>
        <dbReference type="Proteomes" id="UP000032066"/>
    </source>
</evidence>
<evidence type="ECO:0000313" key="1">
    <source>
        <dbReference type="EMBL" id="KIQ62414.1"/>
    </source>
</evidence>
<name>A0A0D0PIT7_KITGR</name>
<protein>
    <recommendedName>
        <fullName evidence="3">PD-(D/E)XK endonuclease-like domain-containing protein</fullName>
    </recommendedName>
</protein>